<dbReference type="Gramene" id="OB01G29210.1">
    <property type="protein sequence ID" value="OB01G29210.1"/>
    <property type="gene ID" value="OB01G29210"/>
</dbReference>
<dbReference type="PANTHER" id="PTHR36484:SF2">
    <property type="entry name" value="OS01G0558700 PROTEIN"/>
    <property type="match status" value="1"/>
</dbReference>
<dbReference type="eggNOG" id="ENOG502S859">
    <property type="taxonomic scope" value="Eukaryota"/>
</dbReference>
<sequence length="104" mass="10682">MSLGEKEMAAPEGQQRQAGGGGESGGGGGRRKEEEEEAAAGKGKGGVRYARCFSGLELSGVGPGSLRDVDAGRLKSQIRKWAKAVVAYARQISFGSPRAAAARC</sequence>
<dbReference type="HOGENOM" id="CLU_148275_0_0_1"/>
<keyword evidence="3" id="KW-1185">Reference proteome</keyword>
<evidence type="ECO:0000313" key="3">
    <source>
        <dbReference type="Proteomes" id="UP000006038"/>
    </source>
</evidence>
<dbReference type="OMA" id="QIRKWAK"/>
<name>J3L115_ORYBR</name>
<dbReference type="PANTHER" id="PTHR36484">
    <property type="entry name" value="OS01G0558700 PROTEIN"/>
    <property type="match status" value="1"/>
</dbReference>
<reference evidence="2" key="2">
    <citation type="submission" date="2013-04" db="UniProtKB">
        <authorList>
            <consortium name="EnsemblPlants"/>
        </authorList>
    </citation>
    <scope>IDENTIFICATION</scope>
</reference>
<proteinExistence type="predicted"/>
<evidence type="ECO:0000256" key="1">
    <source>
        <dbReference type="SAM" id="MobiDB-lite"/>
    </source>
</evidence>
<protein>
    <submittedName>
        <fullName evidence="2">Uncharacterized protein</fullName>
    </submittedName>
</protein>
<reference evidence="2" key="1">
    <citation type="journal article" date="2013" name="Nat. Commun.">
        <title>Whole-genome sequencing of Oryza brachyantha reveals mechanisms underlying Oryza genome evolution.</title>
        <authorList>
            <person name="Chen J."/>
            <person name="Huang Q."/>
            <person name="Gao D."/>
            <person name="Wang J."/>
            <person name="Lang Y."/>
            <person name="Liu T."/>
            <person name="Li B."/>
            <person name="Bai Z."/>
            <person name="Luis Goicoechea J."/>
            <person name="Liang C."/>
            <person name="Chen C."/>
            <person name="Zhang W."/>
            <person name="Sun S."/>
            <person name="Liao Y."/>
            <person name="Zhang X."/>
            <person name="Yang L."/>
            <person name="Song C."/>
            <person name="Wang M."/>
            <person name="Shi J."/>
            <person name="Liu G."/>
            <person name="Liu J."/>
            <person name="Zhou H."/>
            <person name="Zhou W."/>
            <person name="Yu Q."/>
            <person name="An N."/>
            <person name="Chen Y."/>
            <person name="Cai Q."/>
            <person name="Wang B."/>
            <person name="Liu B."/>
            <person name="Min J."/>
            <person name="Huang Y."/>
            <person name="Wu H."/>
            <person name="Li Z."/>
            <person name="Zhang Y."/>
            <person name="Yin Y."/>
            <person name="Song W."/>
            <person name="Jiang J."/>
            <person name="Jackson S.A."/>
            <person name="Wing R.A."/>
            <person name="Wang J."/>
            <person name="Chen M."/>
        </authorList>
    </citation>
    <scope>NUCLEOTIDE SEQUENCE [LARGE SCALE GENOMIC DNA]</scope>
    <source>
        <strain evidence="2">cv. IRGC 101232</strain>
    </source>
</reference>
<feature type="region of interest" description="Disordered" evidence="1">
    <location>
        <begin position="1"/>
        <end position="45"/>
    </location>
</feature>
<accession>J3L115</accession>
<evidence type="ECO:0000313" key="2">
    <source>
        <dbReference type="EnsemblPlants" id="OB01G29210.1"/>
    </source>
</evidence>
<feature type="compositionally biased region" description="Gly residues" evidence="1">
    <location>
        <begin position="18"/>
        <end position="28"/>
    </location>
</feature>
<organism evidence="2">
    <name type="scientific">Oryza brachyantha</name>
    <name type="common">malo sina</name>
    <dbReference type="NCBI Taxonomy" id="4533"/>
    <lineage>
        <taxon>Eukaryota</taxon>
        <taxon>Viridiplantae</taxon>
        <taxon>Streptophyta</taxon>
        <taxon>Embryophyta</taxon>
        <taxon>Tracheophyta</taxon>
        <taxon>Spermatophyta</taxon>
        <taxon>Magnoliopsida</taxon>
        <taxon>Liliopsida</taxon>
        <taxon>Poales</taxon>
        <taxon>Poaceae</taxon>
        <taxon>BOP clade</taxon>
        <taxon>Oryzoideae</taxon>
        <taxon>Oryzeae</taxon>
        <taxon>Oryzinae</taxon>
        <taxon>Oryza</taxon>
    </lineage>
</organism>
<dbReference type="EnsemblPlants" id="OB01G29210.1">
    <property type="protein sequence ID" value="OB01G29210.1"/>
    <property type="gene ID" value="OB01G29210"/>
</dbReference>
<dbReference type="AlphaFoldDB" id="J3L115"/>
<dbReference type="Proteomes" id="UP000006038">
    <property type="component" value="Chromosome 1"/>
</dbReference>